<name>A0A8S1BEZ2_ARCPL</name>
<organism evidence="1 2">
    <name type="scientific">Arctia plantaginis</name>
    <name type="common">Wood tiger moth</name>
    <name type="synonym">Phalaena plantaginis</name>
    <dbReference type="NCBI Taxonomy" id="874455"/>
    <lineage>
        <taxon>Eukaryota</taxon>
        <taxon>Metazoa</taxon>
        <taxon>Ecdysozoa</taxon>
        <taxon>Arthropoda</taxon>
        <taxon>Hexapoda</taxon>
        <taxon>Insecta</taxon>
        <taxon>Pterygota</taxon>
        <taxon>Neoptera</taxon>
        <taxon>Endopterygota</taxon>
        <taxon>Lepidoptera</taxon>
        <taxon>Glossata</taxon>
        <taxon>Ditrysia</taxon>
        <taxon>Noctuoidea</taxon>
        <taxon>Erebidae</taxon>
        <taxon>Arctiinae</taxon>
        <taxon>Arctia</taxon>
    </lineage>
</organism>
<comment type="caution">
    <text evidence="1">The sequence shown here is derived from an EMBL/GenBank/DDBJ whole genome shotgun (WGS) entry which is preliminary data.</text>
</comment>
<keyword evidence="2" id="KW-1185">Reference proteome</keyword>
<gene>
    <name evidence="1" type="ORF">APLA_LOCUS14981</name>
</gene>
<proteinExistence type="predicted"/>
<dbReference type="AlphaFoldDB" id="A0A8S1BEZ2"/>
<protein>
    <submittedName>
        <fullName evidence="1">Uncharacterized protein</fullName>
    </submittedName>
</protein>
<accession>A0A8S1BEZ2</accession>
<sequence length="71" mass="7989">MFVKCVTRALQGTRHYGIIAVFTLGRSLTSVRHADRPSVKRLTLRTTLKCTPERSRSNATFARPHLLIALP</sequence>
<dbReference type="EMBL" id="CADEBC010000575">
    <property type="protein sequence ID" value="CAB3255522.1"/>
    <property type="molecule type" value="Genomic_DNA"/>
</dbReference>
<evidence type="ECO:0000313" key="1">
    <source>
        <dbReference type="EMBL" id="CAB3255522.1"/>
    </source>
</evidence>
<dbReference type="Proteomes" id="UP000494106">
    <property type="component" value="Unassembled WGS sequence"/>
</dbReference>
<evidence type="ECO:0000313" key="2">
    <source>
        <dbReference type="Proteomes" id="UP000494106"/>
    </source>
</evidence>
<reference evidence="1 2" key="1">
    <citation type="submission" date="2020-04" db="EMBL/GenBank/DDBJ databases">
        <authorList>
            <person name="Wallbank WR R."/>
            <person name="Pardo Diaz C."/>
            <person name="Kozak K."/>
            <person name="Martin S."/>
            <person name="Jiggins C."/>
            <person name="Moest M."/>
            <person name="Warren A I."/>
            <person name="Byers J.R.P. K."/>
            <person name="Montejo-Kovacevich G."/>
            <person name="Yen C E."/>
        </authorList>
    </citation>
    <scope>NUCLEOTIDE SEQUENCE [LARGE SCALE GENOMIC DNA]</scope>
</reference>